<gene>
    <name evidence="4" type="ORF">SAMN05216287_2315</name>
</gene>
<feature type="signal peptide" evidence="2">
    <location>
        <begin position="1"/>
        <end position="23"/>
    </location>
</feature>
<keyword evidence="5" id="KW-1185">Reference proteome</keyword>
<dbReference type="RefSeq" id="WP_245728173.1">
    <property type="nucleotide sequence ID" value="NZ_FNNU01000003.1"/>
</dbReference>
<proteinExistence type="inferred from homology"/>
<accession>A0A1H2ZHR5</accession>
<sequence length="196" mass="22229">MGPASWWRCALLALLLVTPAAHSALSQLPQAPEPELRALLQRTVAESESFQDRFDAEVWLLDMSTRLQRYVPRADDRLTLLRLVHREASKAGLKPDLVLALIHAESRFDRFAISSVGAQGMMQVMPFWKAELGRPQDNLTDNATNLRYGCTILSYYLKKENGDLSRALARYNGSLGKNEYPARVIGIWQDIWYVKP</sequence>
<dbReference type="AlphaFoldDB" id="A0A1H2ZHR5"/>
<organism evidence="4 5">
    <name type="scientific">Pseudomonas kuykendallii</name>
    <dbReference type="NCBI Taxonomy" id="1007099"/>
    <lineage>
        <taxon>Bacteria</taxon>
        <taxon>Pseudomonadati</taxon>
        <taxon>Pseudomonadota</taxon>
        <taxon>Gammaproteobacteria</taxon>
        <taxon>Pseudomonadales</taxon>
        <taxon>Pseudomonadaceae</taxon>
        <taxon>Pseudomonas</taxon>
    </lineage>
</organism>
<feature type="domain" description="Transglycosylase SLT" evidence="3">
    <location>
        <begin position="84"/>
        <end position="177"/>
    </location>
</feature>
<evidence type="ECO:0000256" key="1">
    <source>
        <dbReference type="ARBA" id="ARBA00007734"/>
    </source>
</evidence>
<name>A0A1H2ZHR5_9PSED</name>
<dbReference type="SUPFAM" id="SSF53955">
    <property type="entry name" value="Lysozyme-like"/>
    <property type="match status" value="1"/>
</dbReference>
<evidence type="ECO:0000259" key="3">
    <source>
        <dbReference type="Pfam" id="PF01464"/>
    </source>
</evidence>
<feature type="chain" id="PRO_5017334675" evidence="2">
    <location>
        <begin position="24"/>
        <end position="196"/>
    </location>
</feature>
<evidence type="ECO:0000313" key="4">
    <source>
        <dbReference type="EMBL" id="SDX16931.1"/>
    </source>
</evidence>
<dbReference type="PANTHER" id="PTHR37423">
    <property type="entry name" value="SOLUBLE LYTIC MUREIN TRANSGLYCOSYLASE-RELATED"/>
    <property type="match status" value="1"/>
</dbReference>
<protein>
    <submittedName>
        <fullName evidence="4">Transglycosylase SLT domain-containing protein</fullName>
    </submittedName>
</protein>
<reference evidence="5" key="1">
    <citation type="submission" date="2016-10" db="EMBL/GenBank/DDBJ databases">
        <authorList>
            <person name="Varghese N."/>
            <person name="Submissions S."/>
        </authorList>
    </citation>
    <scope>NUCLEOTIDE SEQUENCE [LARGE SCALE GENOMIC DNA]</scope>
    <source>
        <strain evidence="5">NRRL B-59562</strain>
    </source>
</reference>
<dbReference type="PANTHER" id="PTHR37423:SF2">
    <property type="entry name" value="MEMBRANE-BOUND LYTIC MUREIN TRANSGLYCOSYLASE C"/>
    <property type="match status" value="1"/>
</dbReference>
<evidence type="ECO:0000313" key="5">
    <source>
        <dbReference type="Proteomes" id="UP000243778"/>
    </source>
</evidence>
<comment type="similarity">
    <text evidence="1">Belongs to the transglycosylase Slt family.</text>
</comment>
<dbReference type="InterPro" id="IPR008258">
    <property type="entry name" value="Transglycosylase_SLT_dom_1"/>
</dbReference>
<evidence type="ECO:0000256" key="2">
    <source>
        <dbReference type="SAM" id="SignalP"/>
    </source>
</evidence>
<dbReference type="CDD" id="cd00254">
    <property type="entry name" value="LT-like"/>
    <property type="match status" value="1"/>
</dbReference>
<dbReference type="Proteomes" id="UP000243778">
    <property type="component" value="Unassembled WGS sequence"/>
</dbReference>
<dbReference type="InterPro" id="IPR023346">
    <property type="entry name" value="Lysozyme-like_dom_sf"/>
</dbReference>
<dbReference type="EMBL" id="FNNU01000003">
    <property type="protein sequence ID" value="SDX16931.1"/>
    <property type="molecule type" value="Genomic_DNA"/>
</dbReference>
<dbReference type="STRING" id="1007099.SAMN05216287_2315"/>
<keyword evidence="2" id="KW-0732">Signal</keyword>
<dbReference type="Pfam" id="PF01464">
    <property type="entry name" value="SLT"/>
    <property type="match status" value="1"/>
</dbReference>
<dbReference type="Gene3D" id="1.10.530.10">
    <property type="match status" value="1"/>
</dbReference>